<dbReference type="AlphaFoldDB" id="A0AAN6AXS7"/>
<sequence length="76" mass="8560">MVFYFVVTFPDIISRFFLSGHGVITLILNVFSLSAHPDHHHTSLINSSIAIYHVSVFPFCCYVLIAPHHGALYSLQ</sequence>
<keyword evidence="1" id="KW-0812">Transmembrane</keyword>
<reference evidence="2 3" key="1">
    <citation type="submission" date="2019-09" db="EMBL/GenBank/DDBJ databases">
        <title>Prevalence, distribution, and phylogeny of type two toxin-antitoxin genes possessed by Cronobacter species where C. sakazakii homologs follow sequence type lineages.</title>
        <authorList>
            <person name="Finkelstein S."/>
            <person name="Negrete F."/>
            <person name="Jang H."/>
            <person name="Gopinath G.R."/>
            <person name="Tall B.D."/>
        </authorList>
    </citation>
    <scope>NUCLEOTIDE SEQUENCE [LARGE SCALE GENOMIC DNA]</scope>
    <source>
        <strain evidence="2 3">MOD1_Comp4</strain>
    </source>
</reference>
<gene>
    <name evidence="2" type="ORF">FZI38_06090</name>
</gene>
<evidence type="ECO:0000313" key="3">
    <source>
        <dbReference type="Proteomes" id="UP000439917"/>
    </source>
</evidence>
<dbReference type="EMBL" id="WAGF01000007">
    <property type="protein sequence ID" value="KAB0879595.1"/>
    <property type="molecule type" value="Genomic_DNA"/>
</dbReference>
<protein>
    <submittedName>
        <fullName evidence="2">Uncharacterized protein</fullName>
    </submittedName>
</protein>
<evidence type="ECO:0000313" key="2">
    <source>
        <dbReference type="EMBL" id="KAB0879595.1"/>
    </source>
</evidence>
<organism evidence="2 3">
    <name type="scientific">Cronobacter sakazakii</name>
    <name type="common">Enterobacter sakazakii</name>
    <dbReference type="NCBI Taxonomy" id="28141"/>
    <lineage>
        <taxon>Bacteria</taxon>
        <taxon>Pseudomonadati</taxon>
        <taxon>Pseudomonadota</taxon>
        <taxon>Gammaproteobacteria</taxon>
        <taxon>Enterobacterales</taxon>
        <taxon>Enterobacteriaceae</taxon>
        <taxon>Cronobacter</taxon>
    </lineage>
</organism>
<accession>A0AAN6AXS7</accession>
<proteinExistence type="predicted"/>
<evidence type="ECO:0000256" key="1">
    <source>
        <dbReference type="SAM" id="Phobius"/>
    </source>
</evidence>
<name>A0AAN6AXS7_CROSK</name>
<keyword evidence="1" id="KW-0472">Membrane</keyword>
<feature type="transmembrane region" description="Helical" evidence="1">
    <location>
        <begin position="43"/>
        <end position="65"/>
    </location>
</feature>
<feature type="transmembrane region" description="Helical" evidence="1">
    <location>
        <begin position="12"/>
        <end position="31"/>
    </location>
</feature>
<dbReference type="Proteomes" id="UP000439917">
    <property type="component" value="Unassembled WGS sequence"/>
</dbReference>
<comment type="caution">
    <text evidence="2">The sequence shown here is derived from an EMBL/GenBank/DDBJ whole genome shotgun (WGS) entry which is preliminary data.</text>
</comment>
<keyword evidence="1" id="KW-1133">Transmembrane helix</keyword>